<dbReference type="Proteomes" id="UP001066276">
    <property type="component" value="Chromosome 4_2"/>
</dbReference>
<reference evidence="1" key="1">
    <citation type="journal article" date="2022" name="bioRxiv">
        <title>Sequencing and chromosome-scale assembly of the giantPleurodeles waltlgenome.</title>
        <authorList>
            <person name="Brown T."/>
            <person name="Elewa A."/>
            <person name="Iarovenko S."/>
            <person name="Subramanian E."/>
            <person name="Araus A.J."/>
            <person name="Petzold A."/>
            <person name="Susuki M."/>
            <person name="Suzuki K.-i.T."/>
            <person name="Hayashi T."/>
            <person name="Toyoda A."/>
            <person name="Oliveira C."/>
            <person name="Osipova E."/>
            <person name="Leigh N.D."/>
            <person name="Simon A."/>
            <person name="Yun M.H."/>
        </authorList>
    </citation>
    <scope>NUCLEOTIDE SEQUENCE</scope>
    <source>
        <strain evidence="1">20211129_DDA</strain>
        <tissue evidence="1">Liver</tissue>
    </source>
</reference>
<gene>
    <name evidence="1" type="ORF">NDU88_004163</name>
</gene>
<accession>A0AAV7SI09</accession>
<evidence type="ECO:0000313" key="1">
    <source>
        <dbReference type="EMBL" id="KAJ1163709.1"/>
    </source>
</evidence>
<comment type="caution">
    <text evidence="1">The sequence shown here is derived from an EMBL/GenBank/DDBJ whole genome shotgun (WGS) entry which is preliminary data.</text>
</comment>
<evidence type="ECO:0000313" key="2">
    <source>
        <dbReference type="Proteomes" id="UP001066276"/>
    </source>
</evidence>
<proteinExistence type="predicted"/>
<sequence length="132" mass="14661">MRRNHRGASSMRALPVSFFDTFWVEHCSHGTTTPVVPGSRVTRCDSCDASSLHALPMSHSWDADEAHLLQPSRQLRVLPQMRLSIRARSFSVALLSIGHSGIPGPEELPGAPQTFSVRRTPPAQHALRFSFY</sequence>
<organism evidence="1 2">
    <name type="scientific">Pleurodeles waltl</name>
    <name type="common">Iberian ribbed newt</name>
    <dbReference type="NCBI Taxonomy" id="8319"/>
    <lineage>
        <taxon>Eukaryota</taxon>
        <taxon>Metazoa</taxon>
        <taxon>Chordata</taxon>
        <taxon>Craniata</taxon>
        <taxon>Vertebrata</taxon>
        <taxon>Euteleostomi</taxon>
        <taxon>Amphibia</taxon>
        <taxon>Batrachia</taxon>
        <taxon>Caudata</taxon>
        <taxon>Salamandroidea</taxon>
        <taxon>Salamandridae</taxon>
        <taxon>Pleurodelinae</taxon>
        <taxon>Pleurodeles</taxon>
    </lineage>
</organism>
<dbReference type="AlphaFoldDB" id="A0AAV7SI09"/>
<name>A0AAV7SI09_PLEWA</name>
<protein>
    <submittedName>
        <fullName evidence="1">Uncharacterized protein</fullName>
    </submittedName>
</protein>
<keyword evidence="2" id="KW-1185">Reference proteome</keyword>
<dbReference type="EMBL" id="JANPWB010000008">
    <property type="protein sequence ID" value="KAJ1163709.1"/>
    <property type="molecule type" value="Genomic_DNA"/>
</dbReference>